<organism evidence="4 5">
    <name type="scientific">Candidatus Acidianus copahuensis</name>
    <dbReference type="NCBI Taxonomy" id="1160895"/>
    <lineage>
        <taxon>Archaea</taxon>
        <taxon>Thermoproteota</taxon>
        <taxon>Thermoprotei</taxon>
        <taxon>Sulfolobales</taxon>
        <taxon>Sulfolobaceae</taxon>
        <taxon>Acidianus</taxon>
    </lineage>
</organism>
<dbReference type="SUPFAM" id="SSF53720">
    <property type="entry name" value="ALDH-like"/>
    <property type="match status" value="1"/>
</dbReference>
<dbReference type="InterPro" id="IPR051020">
    <property type="entry name" value="ALDH-related_metabolic_enz"/>
</dbReference>
<evidence type="ECO:0000313" key="4">
    <source>
        <dbReference type="EMBL" id="EZQ11042.1"/>
    </source>
</evidence>
<gene>
    <name evidence="4" type="ORF">CM19_02220</name>
</gene>
<dbReference type="NCBIfam" id="NF040869">
    <property type="entry name" value="G3PDH_Arch"/>
    <property type="match status" value="1"/>
</dbReference>
<dbReference type="RefSeq" id="WP_048098768.1">
    <property type="nucleotide sequence ID" value="NZ_JFZT01000017.1"/>
</dbReference>
<evidence type="ECO:0000256" key="2">
    <source>
        <dbReference type="ARBA" id="ARBA00023002"/>
    </source>
</evidence>
<dbReference type="InterPro" id="IPR016162">
    <property type="entry name" value="Ald_DH_N"/>
</dbReference>
<dbReference type="Gene3D" id="3.40.605.10">
    <property type="entry name" value="Aldehyde Dehydrogenase, Chain A, domain 1"/>
    <property type="match status" value="1"/>
</dbReference>
<dbReference type="EMBL" id="JFZT01000017">
    <property type="protein sequence ID" value="EZQ11042.1"/>
    <property type="molecule type" value="Genomic_DNA"/>
</dbReference>
<dbReference type="STRING" id="1160895.CM19_02220"/>
<keyword evidence="5" id="KW-1185">Reference proteome</keyword>
<dbReference type="InterPro" id="IPR016161">
    <property type="entry name" value="Ald_DH/histidinol_DH"/>
</dbReference>
<dbReference type="InterPro" id="IPR015590">
    <property type="entry name" value="Aldehyde_DH_dom"/>
</dbReference>
<accession>A0A031LRP6</accession>
<dbReference type="PANTHER" id="PTHR42991:SF1">
    <property type="entry name" value="ALDEHYDE DEHYDROGENASE"/>
    <property type="match status" value="1"/>
</dbReference>
<dbReference type="Pfam" id="PF00171">
    <property type="entry name" value="Aldedh"/>
    <property type="match status" value="1"/>
</dbReference>
<comment type="similarity">
    <text evidence="1">Belongs to the aldehyde dehydrogenase family.</text>
</comment>
<dbReference type="InterPro" id="IPR053489">
    <property type="entry name" value="NAD(P)-GAP_dehydrogenase"/>
</dbReference>
<dbReference type="GO" id="GO:0008911">
    <property type="term" value="F:lactaldehyde dehydrogenase (NAD+) activity"/>
    <property type="evidence" value="ECO:0007669"/>
    <property type="project" value="TreeGrafter"/>
</dbReference>
<keyword evidence="2" id="KW-0560">Oxidoreductase</keyword>
<dbReference type="Gene3D" id="3.40.309.10">
    <property type="entry name" value="Aldehyde Dehydrogenase, Chain A, domain 2"/>
    <property type="match status" value="1"/>
</dbReference>
<sequence>MKELPQEFKDIYFVQDGIPYFKTFLAGEWVSSQEFQDIKSPIDLTTFSKVVKLNSQVIDNALDIMYKRGKWDIRDTPGEKRIAIFQRTAELLERYKDYFIDILVLNNGKTRAAAEGEVRAAAERLKLAELDVRKIYGDYVPGDWSNESIEAEAIVKREPLGIVLAITPFNYPLFDVANKLVYSTIAGNAIIIKPASSTPIIAILFAKLLEMAGFPKRSISIITLPGNQMDKLVSDPRISVISFTGSTESGKEVIRSGGIKQYVMELGGGDPALVLSDADPEQTAPKITVGITSYSGQRCDSIKFIFAEEEVYDKLKDFLISELKKVKVGDPRDGSVTMGPLIDERTAEEVEYSVKDAINKGGKVLYGGNRNKNYIEPTLIEIEKDKLKDLYLYNKEVFASIAIFTKVKGIDEMIELSNSRRYGLDAAIFGEDINKIRKLTRMLEVGAIYINDYPKHGIGYFPFGGRKDSGVGREGIGYTIESVTAYKTIVYNYKGRGVWEYM</sequence>
<name>A0A031LRP6_9CREN</name>
<evidence type="ECO:0000259" key="3">
    <source>
        <dbReference type="Pfam" id="PF00171"/>
    </source>
</evidence>
<protein>
    <submittedName>
        <fullName evidence="4">Aldehyde dehydrogenase</fullName>
    </submittedName>
</protein>
<dbReference type="InterPro" id="IPR016163">
    <property type="entry name" value="Ald_DH_C"/>
</dbReference>
<dbReference type="OrthoDB" id="6342at2157"/>
<feature type="domain" description="Aldehyde dehydrogenase" evidence="3">
    <location>
        <begin position="29"/>
        <end position="489"/>
    </location>
</feature>
<dbReference type="Proteomes" id="UP000024332">
    <property type="component" value="Unassembled WGS sequence"/>
</dbReference>
<dbReference type="PANTHER" id="PTHR42991">
    <property type="entry name" value="ALDEHYDE DEHYDROGENASE"/>
    <property type="match status" value="1"/>
</dbReference>
<reference evidence="4 5" key="1">
    <citation type="submission" date="2014-03" db="EMBL/GenBank/DDBJ databases">
        <title>Draft genome sequence of the novel thermoacidophilic archaea Acidianus copahuensis ALE1 strain, isolated from Copahue volcanic area in Neuquen Argentina.</title>
        <authorList>
            <person name="Urbieta M.S."/>
            <person name="Rascovan N."/>
            <person name="Castro C."/>
            <person name="Revale S."/>
            <person name="Giaveno M.A."/>
            <person name="Vazquez M.P."/>
            <person name="Donati E.R."/>
        </authorList>
    </citation>
    <scope>NUCLEOTIDE SEQUENCE [LARGE SCALE GENOMIC DNA]</scope>
    <source>
        <strain evidence="4 5">ALE1</strain>
    </source>
</reference>
<comment type="caution">
    <text evidence="4">The sequence shown here is derived from an EMBL/GenBank/DDBJ whole genome shotgun (WGS) entry which is preliminary data.</text>
</comment>
<proteinExistence type="inferred from homology"/>
<evidence type="ECO:0000313" key="5">
    <source>
        <dbReference type="Proteomes" id="UP000024332"/>
    </source>
</evidence>
<dbReference type="AlphaFoldDB" id="A0A031LRP6"/>
<evidence type="ECO:0000256" key="1">
    <source>
        <dbReference type="ARBA" id="ARBA00009986"/>
    </source>
</evidence>